<dbReference type="EMBL" id="PVNS01000010">
    <property type="protein sequence ID" value="PRO65036.1"/>
    <property type="molecule type" value="Genomic_DNA"/>
</dbReference>
<comment type="caution">
    <text evidence="4">The sequence shown here is derived from an EMBL/GenBank/DDBJ whole genome shotgun (WGS) entry which is preliminary data.</text>
</comment>
<dbReference type="Proteomes" id="UP000243650">
    <property type="component" value="Unassembled WGS sequence"/>
</dbReference>
<evidence type="ECO:0000259" key="3">
    <source>
        <dbReference type="Pfam" id="PF07423"/>
    </source>
</evidence>
<reference evidence="4 5" key="1">
    <citation type="submission" date="2018-03" db="EMBL/GenBank/DDBJ databases">
        <title>Bacillus urumqiensis sp. nov., a moderately haloalkaliphilic bacterium isolated from a salt lake.</title>
        <authorList>
            <person name="Zhao B."/>
            <person name="Liao Z."/>
        </authorList>
    </citation>
    <scope>NUCLEOTIDE SEQUENCE [LARGE SCALE GENOMIC DNA]</scope>
    <source>
        <strain evidence="4 5">BZ-SZ-XJ18</strain>
    </source>
</reference>
<gene>
    <name evidence="4" type="ORF">C6I21_11350</name>
</gene>
<organism evidence="4 5">
    <name type="scientific">Alkalicoccus urumqiensis</name>
    <name type="common">Bacillus urumqiensis</name>
    <dbReference type="NCBI Taxonomy" id="1548213"/>
    <lineage>
        <taxon>Bacteria</taxon>
        <taxon>Bacillati</taxon>
        <taxon>Bacillota</taxon>
        <taxon>Bacilli</taxon>
        <taxon>Bacillales</taxon>
        <taxon>Bacillaceae</taxon>
        <taxon>Alkalicoccus</taxon>
    </lineage>
</organism>
<keyword evidence="2" id="KW-0812">Transmembrane</keyword>
<evidence type="ECO:0000256" key="2">
    <source>
        <dbReference type="SAM" id="Phobius"/>
    </source>
</evidence>
<keyword evidence="2" id="KW-0472">Membrane</keyword>
<keyword evidence="2" id="KW-1133">Transmembrane helix</keyword>
<dbReference type="AlphaFoldDB" id="A0A2P6MFG7"/>
<dbReference type="OrthoDB" id="2168558at2"/>
<protein>
    <recommendedName>
        <fullName evidence="3">DUF1510 domain-containing protein</fullName>
    </recommendedName>
</protein>
<feature type="transmembrane region" description="Helical" evidence="2">
    <location>
        <begin position="27"/>
        <end position="49"/>
    </location>
</feature>
<feature type="compositionally biased region" description="Acidic residues" evidence="1">
    <location>
        <begin position="150"/>
        <end position="161"/>
    </location>
</feature>
<keyword evidence="5" id="KW-1185">Reference proteome</keyword>
<feature type="compositionally biased region" description="Acidic residues" evidence="1">
    <location>
        <begin position="63"/>
        <end position="74"/>
    </location>
</feature>
<feature type="domain" description="DUF1510" evidence="3">
    <location>
        <begin position="170"/>
        <end position="265"/>
    </location>
</feature>
<evidence type="ECO:0000256" key="1">
    <source>
        <dbReference type="SAM" id="MobiDB-lite"/>
    </source>
</evidence>
<proteinExistence type="predicted"/>
<feature type="region of interest" description="Disordered" evidence="1">
    <location>
        <begin position="51"/>
        <end position="188"/>
    </location>
</feature>
<feature type="compositionally biased region" description="Acidic residues" evidence="1">
    <location>
        <begin position="114"/>
        <end position="142"/>
    </location>
</feature>
<dbReference type="InterPro" id="IPR009988">
    <property type="entry name" value="DUF1510"/>
</dbReference>
<name>A0A2P6MFG7_ALKUR</name>
<accession>A0A2P6MFG7</accession>
<sequence length="271" mass="29775">MLKEDVVVSSRIPQRSDQRKKRKMDTVLNIAIGVVALMIVVVSATLFLGGGGGGETASNQEPAEQETASEENAAEENTNTNTDADTGNISVNTGTAEEEEENESGASENLNMNEPEENEEESTEENNNEAREEENEGNEENDSSANNEENNNEEDADENEENGGVYAMNEDEWEPIGTQQSEPFALDSSKFDRDSVNWEEMERAIAYGAGINAGNMNVYRIENGGTMQSAVGTVQSSDGDPDQPYQVRIEWVENEGWMPVDAEQLNSNPYR</sequence>
<feature type="compositionally biased region" description="Low complexity" evidence="1">
    <location>
        <begin position="104"/>
        <end position="113"/>
    </location>
</feature>
<evidence type="ECO:0000313" key="4">
    <source>
        <dbReference type="EMBL" id="PRO65036.1"/>
    </source>
</evidence>
<dbReference type="Pfam" id="PF07423">
    <property type="entry name" value="DUF1510"/>
    <property type="match status" value="1"/>
</dbReference>
<evidence type="ECO:0000313" key="5">
    <source>
        <dbReference type="Proteomes" id="UP000243650"/>
    </source>
</evidence>
<feature type="region of interest" description="Disordered" evidence="1">
    <location>
        <begin position="1"/>
        <end position="22"/>
    </location>
</feature>
<feature type="compositionally biased region" description="Low complexity" evidence="1">
    <location>
        <begin position="75"/>
        <end position="95"/>
    </location>
</feature>